<keyword evidence="4" id="KW-1185">Reference proteome</keyword>
<dbReference type="AlphaFoldDB" id="A0A4P6XR14"/>
<organism evidence="3 4">
    <name type="scientific">Metschnikowia aff. pulcherrima</name>
    <dbReference type="NCBI Taxonomy" id="2163413"/>
    <lineage>
        <taxon>Eukaryota</taxon>
        <taxon>Fungi</taxon>
        <taxon>Dikarya</taxon>
        <taxon>Ascomycota</taxon>
        <taxon>Saccharomycotina</taxon>
        <taxon>Pichiomycetes</taxon>
        <taxon>Metschnikowiaceae</taxon>
        <taxon>Metschnikowia</taxon>
    </lineage>
</organism>
<dbReference type="EMBL" id="CP034458">
    <property type="protein sequence ID" value="QBM88321.1"/>
    <property type="molecule type" value="Genomic_DNA"/>
</dbReference>
<dbReference type="Gene3D" id="2.60.40.790">
    <property type="match status" value="1"/>
</dbReference>
<dbReference type="Proteomes" id="UP000292447">
    <property type="component" value="Chromosome III"/>
</dbReference>
<name>A0A4P6XR14_9ASCO</name>
<dbReference type="InterPro" id="IPR008978">
    <property type="entry name" value="HSP20-like_chaperone"/>
</dbReference>
<comment type="similarity">
    <text evidence="1">Belongs to the SHQ1 family.</text>
</comment>
<accession>A0A4P6XR14</accession>
<evidence type="ECO:0000313" key="4">
    <source>
        <dbReference type="Proteomes" id="UP000292447"/>
    </source>
</evidence>
<dbReference type="FunFam" id="2.60.40.790:FF:000064">
    <property type="entry name" value="Protein SHQ1"/>
    <property type="match status" value="1"/>
</dbReference>
<dbReference type="STRING" id="2163413.A0A4P6XR14"/>
<evidence type="ECO:0000259" key="2">
    <source>
        <dbReference type="PROSITE" id="PS51203"/>
    </source>
</evidence>
<dbReference type="SUPFAM" id="SSF49764">
    <property type="entry name" value="HSP20-like chaperones"/>
    <property type="match status" value="1"/>
</dbReference>
<dbReference type="GO" id="GO:0005654">
    <property type="term" value="C:nucleoplasm"/>
    <property type="evidence" value="ECO:0007669"/>
    <property type="project" value="TreeGrafter"/>
</dbReference>
<protein>
    <submittedName>
        <fullName evidence="3">Protein SHQ1</fullName>
    </submittedName>
</protein>
<gene>
    <name evidence="3" type="primary">MPUL0C02870</name>
    <name evidence="3" type="ORF">METSCH_C02870</name>
</gene>
<dbReference type="InterPro" id="IPR048696">
    <property type="entry name" value="SHQ1-like_CS"/>
</dbReference>
<reference evidence="4" key="1">
    <citation type="submission" date="2019-03" db="EMBL/GenBank/DDBJ databases">
        <title>Snf2 controls pulcherriminic acid biosynthesis and connects pigmentation and antifungal activity of the yeast Metschnikowia pulcherrima.</title>
        <authorList>
            <person name="Gore-Lloyd D."/>
            <person name="Sumann I."/>
            <person name="Brachmann A.O."/>
            <person name="Schneeberger K."/>
            <person name="Ortiz-Merino R.A."/>
            <person name="Moreno-Beltran M."/>
            <person name="Schlaefli M."/>
            <person name="Kirner P."/>
            <person name="Santos Kron A."/>
            <person name="Wolfe K.H."/>
            <person name="Piel J."/>
            <person name="Ahrens C.H."/>
            <person name="Henk D."/>
            <person name="Freimoser F.M."/>
        </authorList>
    </citation>
    <scope>NUCLEOTIDE SEQUENCE [LARGE SCALE GENOMIC DNA]</scope>
    <source>
        <strain evidence="4">APC 1.2</strain>
    </source>
</reference>
<sequence>MITPYFTVTQDEEFLYVSVKVSHARFSAQSIEMVANDDVFVFSLAPYYLRLRLPYPIIDDERAKADFDSKESCVNIRLPKESKGQHFPDLDLTAKLLARKDEPAANVQSKPMIEELDISRTVADSNPNPKGDSLCLMANEGQTHEWEIHQAMEPESPVATNAYGFNNAYNQIIGVSLSSGNDINELSSPEASLAPDRIVERLIKENIKFDPEYYAAEYIMEKNPSEDDDKAYAGLMSWKSPTTRQFLTWYKAQQKVPQAEREAILPVEFSKEEQERMLQLPKKSYLIEEAYKPQLWMLLVTLLFAHQFDLRENEGEHNIESAWTVGKLAPQFACLDSQILIPNETSSNILEATIITATRRSLCYPFHRHYGLSRKAWDDVYYILRSGKRVVLKCLLDLRELFRFHDVYYVYDKIWLEDLCLWILGDDVSENSLRSLAHDFKRTLEGIKKSDVTFEKVDDTQNGDAMIALDIQELENMADESYRAFLAQN</sequence>
<dbReference type="Pfam" id="PF04925">
    <property type="entry name" value="SHQ1"/>
    <property type="match status" value="1"/>
</dbReference>
<dbReference type="GO" id="GO:0005737">
    <property type="term" value="C:cytoplasm"/>
    <property type="evidence" value="ECO:0007669"/>
    <property type="project" value="TreeGrafter"/>
</dbReference>
<dbReference type="GO" id="GO:0000493">
    <property type="term" value="P:box H/ACA snoRNP assembly"/>
    <property type="evidence" value="ECO:0007669"/>
    <property type="project" value="InterPro"/>
</dbReference>
<dbReference type="PROSITE" id="PS51203">
    <property type="entry name" value="CS"/>
    <property type="match status" value="1"/>
</dbReference>
<dbReference type="PANTHER" id="PTHR12967">
    <property type="entry name" value="PROTEIN SHQ1 HOMOLOG"/>
    <property type="match status" value="1"/>
</dbReference>
<evidence type="ECO:0000256" key="1">
    <source>
        <dbReference type="ARBA" id="ARBA00005607"/>
    </source>
</evidence>
<dbReference type="Pfam" id="PF21413">
    <property type="entry name" value="SHQ1-like_CS"/>
    <property type="match status" value="1"/>
</dbReference>
<dbReference type="InterPro" id="IPR039742">
    <property type="entry name" value="Shq1"/>
</dbReference>
<proteinExistence type="inferred from homology"/>
<dbReference type="InterPro" id="IPR007052">
    <property type="entry name" value="CS_dom"/>
</dbReference>
<dbReference type="GO" id="GO:0051082">
    <property type="term" value="F:unfolded protein binding"/>
    <property type="evidence" value="ECO:0007669"/>
    <property type="project" value="TreeGrafter"/>
</dbReference>
<feature type="domain" description="CS" evidence="2">
    <location>
        <begin position="1"/>
        <end position="91"/>
    </location>
</feature>
<dbReference type="PANTHER" id="PTHR12967:SF0">
    <property type="entry name" value="PROTEIN SHQ1 HOMOLOG"/>
    <property type="match status" value="1"/>
</dbReference>
<evidence type="ECO:0000313" key="3">
    <source>
        <dbReference type="EMBL" id="QBM88321.1"/>
    </source>
</evidence>
<dbReference type="InterPro" id="IPR007009">
    <property type="entry name" value="Shq1_C"/>
</dbReference>